<keyword evidence="3" id="KW-1185">Reference proteome</keyword>
<accession>A0A4S4A5A8</accession>
<dbReference type="Gene3D" id="3.40.630.30">
    <property type="match status" value="1"/>
</dbReference>
<dbReference type="Proteomes" id="UP000307507">
    <property type="component" value="Unassembled WGS sequence"/>
</dbReference>
<dbReference type="EMBL" id="SSNZ01000001">
    <property type="protein sequence ID" value="THF53538.1"/>
    <property type="molecule type" value="Genomic_DNA"/>
</dbReference>
<keyword evidence="2" id="KW-0808">Transferase</keyword>
<dbReference type="SUPFAM" id="SSF55729">
    <property type="entry name" value="Acyl-CoA N-acyltransferases (Nat)"/>
    <property type="match status" value="1"/>
</dbReference>
<dbReference type="PANTHER" id="PTHR31435">
    <property type="entry name" value="PROTEIN NATD1"/>
    <property type="match status" value="1"/>
</dbReference>
<dbReference type="PANTHER" id="PTHR31435:SF10">
    <property type="entry name" value="BSR4717 PROTEIN"/>
    <property type="match status" value="1"/>
</dbReference>
<dbReference type="InterPro" id="IPR016181">
    <property type="entry name" value="Acyl_CoA_acyltransferase"/>
</dbReference>
<proteinExistence type="predicted"/>
<feature type="domain" description="N-acetyltransferase" evidence="1">
    <location>
        <begin position="7"/>
        <end position="94"/>
    </location>
</feature>
<dbReference type="PROSITE" id="PS51729">
    <property type="entry name" value="GNAT_YJDJ"/>
    <property type="match status" value="1"/>
</dbReference>
<reference evidence="2 3" key="1">
    <citation type="submission" date="2019-04" db="EMBL/GenBank/DDBJ databases">
        <title>Flavobacterium sp. nov. isolated from construction timber.</title>
        <authorList>
            <person name="Lin S.-Y."/>
            <person name="Chang C.-T."/>
            <person name="Young C.-C."/>
        </authorList>
    </citation>
    <scope>NUCLEOTIDE SEQUENCE [LARGE SCALE GENOMIC DNA]</scope>
    <source>
        <strain evidence="2 3">CC-CTC003</strain>
    </source>
</reference>
<gene>
    <name evidence="2" type="ORF">E6C50_02490</name>
</gene>
<dbReference type="OrthoDB" id="9793389at2"/>
<evidence type="ECO:0000313" key="2">
    <source>
        <dbReference type="EMBL" id="THF53538.1"/>
    </source>
</evidence>
<dbReference type="InterPro" id="IPR045057">
    <property type="entry name" value="Gcn5-rel_NAT"/>
</dbReference>
<sequence>MMTIEQINNDKKGFFKAISDGKEAGLMTYSWAGSDKIIIDHTEVNPDFKGQNVGKNMVMEAVAFARKNHIKIMPLCPFAKSVFDKNTDIHDVLF</sequence>
<comment type="caution">
    <text evidence="2">The sequence shown here is derived from an EMBL/GenBank/DDBJ whole genome shotgun (WGS) entry which is preliminary data.</text>
</comment>
<dbReference type="GO" id="GO:0016740">
    <property type="term" value="F:transferase activity"/>
    <property type="evidence" value="ECO:0007669"/>
    <property type="project" value="UniProtKB-KW"/>
</dbReference>
<evidence type="ECO:0000259" key="1">
    <source>
        <dbReference type="PROSITE" id="PS51729"/>
    </source>
</evidence>
<name>A0A4S4A5A8_9FLAO</name>
<organism evidence="2 3">
    <name type="scientific">Flavobacterium supellecticarium</name>
    <dbReference type="NCBI Taxonomy" id="2565924"/>
    <lineage>
        <taxon>Bacteria</taxon>
        <taxon>Pseudomonadati</taxon>
        <taxon>Bacteroidota</taxon>
        <taxon>Flavobacteriia</taxon>
        <taxon>Flavobacteriales</taxon>
        <taxon>Flavobacteriaceae</taxon>
        <taxon>Flavobacterium</taxon>
    </lineage>
</organism>
<evidence type="ECO:0000313" key="3">
    <source>
        <dbReference type="Proteomes" id="UP000307507"/>
    </source>
</evidence>
<dbReference type="CDD" id="cd04301">
    <property type="entry name" value="NAT_SF"/>
    <property type="match status" value="1"/>
</dbReference>
<dbReference type="Pfam" id="PF14542">
    <property type="entry name" value="Acetyltransf_CG"/>
    <property type="match status" value="1"/>
</dbReference>
<protein>
    <submittedName>
        <fullName evidence="2">N-acetyltransferase</fullName>
    </submittedName>
</protein>
<dbReference type="AlphaFoldDB" id="A0A4S4A5A8"/>
<dbReference type="InterPro" id="IPR031165">
    <property type="entry name" value="GNAT_YJDJ"/>
</dbReference>